<evidence type="ECO:0000313" key="1">
    <source>
        <dbReference type="EMBL" id="OGG47231.1"/>
    </source>
</evidence>
<comment type="caution">
    <text evidence="1">The sequence shown here is derived from an EMBL/GenBank/DDBJ whole genome shotgun (WGS) entry which is preliminary data.</text>
</comment>
<proteinExistence type="predicted"/>
<gene>
    <name evidence="1" type="ORF">A2671_02530</name>
</gene>
<evidence type="ECO:0000313" key="2">
    <source>
        <dbReference type="Proteomes" id="UP000178344"/>
    </source>
</evidence>
<dbReference type="Proteomes" id="UP000178344">
    <property type="component" value="Unassembled WGS sequence"/>
</dbReference>
<evidence type="ECO:0008006" key="3">
    <source>
        <dbReference type="Google" id="ProtNLM"/>
    </source>
</evidence>
<organism evidence="1 2">
    <name type="scientific">Candidatus Kaiserbacteria bacterium RIFCSPHIGHO2_01_FULL_49_13</name>
    <dbReference type="NCBI Taxonomy" id="1798477"/>
    <lineage>
        <taxon>Bacteria</taxon>
        <taxon>Candidatus Kaiseribacteriota</taxon>
    </lineage>
</organism>
<protein>
    <recommendedName>
        <fullName evidence="3">YbjN domain-containing protein</fullName>
    </recommendedName>
</protein>
<accession>A0A1F6CDZ1</accession>
<sequence>MDRFETLFGDLIACGEWGVDPDVPEVLLSEFEGAATTYTMHLFPGDSKEFLLFSCVAGDSIFIKENERIKILELVNFINAQNAVLGSVGFIENKPGYLEFGIGYAWYLGDLAIPTEDVQRLAGVLVDNFELLLHALRYVIADNWTPYAAVEFVFSRPAQMT</sequence>
<dbReference type="AlphaFoldDB" id="A0A1F6CDZ1"/>
<name>A0A1F6CDZ1_9BACT</name>
<dbReference type="EMBL" id="MFKQ01000022">
    <property type="protein sequence ID" value="OGG47231.1"/>
    <property type="molecule type" value="Genomic_DNA"/>
</dbReference>
<reference evidence="1 2" key="1">
    <citation type="journal article" date="2016" name="Nat. Commun.">
        <title>Thousands of microbial genomes shed light on interconnected biogeochemical processes in an aquifer system.</title>
        <authorList>
            <person name="Anantharaman K."/>
            <person name="Brown C.T."/>
            <person name="Hug L.A."/>
            <person name="Sharon I."/>
            <person name="Castelle C.J."/>
            <person name="Probst A.J."/>
            <person name="Thomas B.C."/>
            <person name="Singh A."/>
            <person name="Wilkins M.J."/>
            <person name="Karaoz U."/>
            <person name="Brodie E.L."/>
            <person name="Williams K.H."/>
            <person name="Hubbard S.S."/>
            <person name="Banfield J.F."/>
        </authorList>
    </citation>
    <scope>NUCLEOTIDE SEQUENCE [LARGE SCALE GENOMIC DNA]</scope>
</reference>